<dbReference type="Proteomes" id="UP001337681">
    <property type="component" value="Unassembled WGS sequence"/>
</dbReference>
<accession>A0ABU7H445</accession>
<evidence type="ECO:0000259" key="3">
    <source>
        <dbReference type="Pfam" id="PF18175"/>
    </source>
</evidence>
<feature type="domain" description="CCDC81-like prokaryotic HU" evidence="3">
    <location>
        <begin position="62"/>
        <end position="126"/>
    </location>
</feature>
<dbReference type="EMBL" id="JAZDQU010000002">
    <property type="protein sequence ID" value="MEE1885993.1"/>
    <property type="molecule type" value="Genomic_DNA"/>
</dbReference>
<keyword evidence="5" id="KW-1185">Reference proteome</keyword>
<dbReference type="InterPro" id="IPR036680">
    <property type="entry name" value="SPOR-like_sf"/>
</dbReference>
<dbReference type="InterPro" id="IPR041268">
    <property type="entry name" value="HU-CCDC81_bac_2"/>
</dbReference>
<evidence type="ECO:0000313" key="5">
    <source>
        <dbReference type="Proteomes" id="UP001337681"/>
    </source>
</evidence>
<proteinExistence type="predicted"/>
<keyword evidence="1" id="KW-0812">Transmembrane</keyword>
<dbReference type="Pfam" id="PF18175">
    <property type="entry name" value="HU-CCDC81_bac_2"/>
    <property type="match status" value="1"/>
</dbReference>
<feature type="transmembrane region" description="Helical" evidence="1">
    <location>
        <begin position="200"/>
        <end position="220"/>
    </location>
</feature>
<evidence type="ECO:0000256" key="1">
    <source>
        <dbReference type="SAM" id="Phobius"/>
    </source>
</evidence>
<gene>
    <name evidence="4" type="ORF">VRU49_11250</name>
</gene>
<evidence type="ECO:0000313" key="4">
    <source>
        <dbReference type="EMBL" id="MEE1885993.1"/>
    </source>
</evidence>
<dbReference type="SUPFAM" id="SSF110997">
    <property type="entry name" value="Sporulation related repeat"/>
    <property type="match status" value="1"/>
</dbReference>
<dbReference type="Pfam" id="PF05036">
    <property type="entry name" value="SPOR"/>
    <property type="match status" value="1"/>
</dbReference>
<sequence>MNVLNYIVERLKSETEVSVLGLGTFSKNKVAGRYDHVLESFLPPSITLSFSEALTDVDAFSKFISIHENIELEEAKNEIQIFSNSVLSQLSENKKVSLEGLGTFEQIDHQIVFTPTAHTDLDDDFFGFPFYSEETSDIETHIEPIVEEEIANHNLEEETEIQEAPSVAPEIETPESNYTTDQETLVEEEIEDADSSNNSWVKWILVIVILGIAATLFFMAKPEIWNQLIQKNQETEQPTVEYTTQPDTLATTIDSNTLKIDTPIAPPVVEKTTTYEVVVSAERRQDRIDKLVANYEKLGYKVKVLPGKTLKKISVGSYSTSKEALDSLEIVRIKLKNPEAYVYPLNN</sequence>
<keyword evidence="1" id="KW-0472">Membrane</keyword>
<reference evidence="4 5" key="1">
    <citation type="submission" date="2024-01" db="EMBL/GenBank/DDBJ databases">
        <title>Pedobacter sp. nov., isolated from oil-contaminated soil.</title>
        <authorList>
            <person name="Le N.T.T."/>
        </authorList>
    </citation>
    <scope>NUCLEOTIDE SEQUENCE [LARGE SCALE GENOMIC DNA]</scope>
    <source>
        <strain evidence="4 5">VNH31</strain>
    </source>
</reference>
<comment type="caution">
    <text evidence="4">The sequence shown here is derived from an EMBL/GenBank/DDBJ whole genome shotgun (WGS) entry which is preliminary data.</text>
</comment>
<keyword evidence="1" id="KW-1133">Transmembrane helix</keyword>
<name>A0ABU7H445_9SPHI</name>
<organism evidence="4 5">
    <name type="scientific">Pedobacter flavus</name>
    <dbReference type="NCBI Taxonomy" id="3113906"/>
    <lineage>
        <taxon>Bacteria</taxon>
        <taxon>Pseudomonadati</taxon>
        <taxon>Bacteroidota</taxon>
        <taxon>Sphingobacteriia</taxon>
        <taxon>Sphingobacteriales</taxon>
        <taxon>Sphingobacteriaceae</taxon>
        <taxon>Pedobacter</taxon>
    </lineage>
</organism>
<evidence type="ECO:0000259" key="2">
    <source>
        <dbReference type="Pfam" id="PF05036"/>
    </source>
</evidence>
<dbReference type="InterPro" id="IPR007730">
    <property type="entry name" value="SPOR-like_dom"/>
</dbReference>
<feature type="domain" description="SPOR" evidence="2">
    <location>
        <begin position="272"/>
        <end position="342"/>
    </location>
</feature>
<protein>
    <submittedName>
        <fullName evidence="4">SPOR domain-containing protein</fullName>
    </submittedName>
</protein>
<dbReference type="RefSeq" id="WP_330146881.1">
    <property type="nucleotide sequence ID" value="NZ_JAZDQU010000002.1"/>
</dbReference>